<keyword evidence="1" id="KW-0812">Transmembrane</keyword>
<organism evidence="2 3">
    <name type="scientific">Williamsia deligens</name>
    <dbReference type="NCBI Taxonomy" id="321325"/>
    <lineage>
        <taxon>Bacteria</taxon>
        <taxon>Bacillati</taxon>
        <taxon>Actinomycetota</taxon>
        <taxon>Actinomycetes</taxon>
        <taxon>Mycobacteriales</taxon>
        <taxon>Nocardiaceae</taxon>
        <taxon>Williamsia</taxon>
    </lineage>
</organism>
<proteinExistence type="predicted"/>
<comment type="caution">
    <text evidence="2">The sequence shown here is derived from an EMBL/GenBank/DDBJ whole genome shotgun (WGS) entry which is preliminary data.</text>
</comment>
<dbReference type="Proteomes" id="UP001597068">
    <property type="component" value="Unassembled WGS sequence"/>
</dbReference>
<protein>
    <submittedName>
        <fullName evidence="2">Uncharacterized protein</fullName>
    </submittedName>
</protein>
<dbReference type="EMBL" id="JBHTIL010000002">
    <property type="protein sequence ID" value="MFD0927128.1"/>
    <property type="molecule type" value="Genomic_DNA"/>
</dbReference>
<sequence>MTTVDTVHGVREVPSVDVAGVPWPAYKVHALLIGLLATLVLAAATQSAETTVLAAAAITTALWWGLRAAHLRT</sequence>
<keyword evidence="1" id="KW-1133">Transmembrane helix</keyword>
<gene>
    <name evidence="2" type="ORF">ACFQ04_15420</name>
</gene>
<reference evidence="3" key="1">
    <citation type="journal article" date="2019" name="Int. J. Syst. Evol. Microbiol.">
        <title>The Global Catalogue of Microorganisms (GCM) 10K type strain sequencing project: providing services to taxonomists for standard genome sequencing and annotation.</title>
        <authorList>
            <consortium name="The Broad Institute Genomics Platform"/>
            <consortium name="The Broad Institute Genome Sequencing Center for Infectious Disease"/>
            <person name="Wu L."/>
            <person name="Ma J."/>
        </authorList>
    </citation>
    <scope>NUCLEOTIDE SEQUENCE [LARGE SCALE GENOMIC DNA]</scope>
    <source>
        <strain evidence="3">CCUG 50873</strain>
    </source>
</reference>
<name>A0ABW3GAL7_9NOCA</name>
<dbReference type="RefSeq" id="WP_253648799.1">
    <property type="nucleotide sequence ID" value="NZ_BAAAMO010000006.1"/>
</dbReference>
<feature type="transmembrane region" description="Helical" evidence="1">
    <location>
        <begin position="26"/>
        <end position="44"/>
    </location>
</feature>
<evidence type="ECO:0000256" key="1">
    <source>
        <dbReference type="SAM" id="Phobius"/>
    </source>
</evidence>
<evidence type="ECO:0000313" key="2">
    <source>
        <dbReference type="EMBL" id="MFD0927128.1"/>
    </source>
</evidence>
<keyword evidence="1" id="KW-0472">Membrane</keyword>
<keyword evidence="3" id="KW-1185">Reference proteome</keyword>
<feature type="transmembrane region" description="Helical" evidence="1">
    <location>
        <begin position="51"/>
        <end position="70"/>
    </location>
</feature>
<accession>A0ABW3GAL7</accession>
<evidence type="ECO:0000313" key="3">
    <source>
        <dbReference type="Proteomes" id="UP001597068"/>
    </source>
</evidence>